<evidence type="ECO:0000313" key="9">
    <source>
        <dbReference type="Proteomes" id="UP001459277"/>
    </source>
</evidence>
<feature type="compositionally biased region" description="Basic and acidic residues" evidence="6">
    <location>
        <begin position="520"/>
        <end position="534"/>
    </location>
</feature>
<dbReference type="InterPro" id="IPR047265">
    <property type="entry name" value="PIF1-like_bHLH"/>
</dbReference>
<feature type="compositionally biased region" description="Basic and acidic residues" evidence="6">
    <location>
        <begin position="337"/>
        <end position="356"/>
    </location>
</feature>
<gene>
    <name evidence="8" type="ORF">SO802_032979</name>
</gene>
<dbReference type="GO" id="GO:0046983">
    <property type="term" value="F:protein dimerization activity"/>
    <property type="evidence" value="ECO:0007669"/>
    <property type="project" value="InterPro"/>
</dbReference>
<dbReference type="PANTHER" id="PTHR36027">
    <property type="entry name" value="MEIOSIS-SPECIFIC PROTEIN ASY3"/>
    <property type="match status" value="1"/>
</dbReference>
<feature type="compositionally biased region" description="Basic and acidic residues" evidence="6">
    <location>
        <begin position="380"/>
        <end position="406"/>
    </location>
</feature>
<sequence length="1443" mass="160180">MEVDAPRNLRDDRMSDCRSISNYQPSSQSRKISIGVMVDSVAKKMSGAAKEDEVAIPTERKNLNVENSIEVKKKGQRVTAPVKGKLIEAPEQEGSPWITTKSLHQQSSFPETFFCAEQPATSGRQNKLSGQKNAPATHSVQFCTNKTSILQSDSGKKQFDGITYKRKGMKDGSTETVKEFSFAAAQEDHVSDKADKTETQTETLRMKLWEILGNISSPKSQHSNSQSHEVGANNLKLGQNFDQKGGEVVRPRQNSDTIETDSEDPDHTIRRPVTRSLTQKRVSPKVQVKRTKCCPSSVYIQKNQEKNIFSFKEGWSGRVNGSANGGSSKPMRKKSDKKSTKIEPRKILFPEKDTSDKIQGASYRSVATLPAEEIPSPGKKMGDVHHCLPENEREYLEVEKKIKEQNSRQSPLTDKTDQQEEFNSPANGNQQEEIDNPSLKNVVDQQDDFESPTFRIKTPTSSFTRTSTPKTDQLEHDVPSCPPTKKRFTAGGIRSFRNLQTSKPDHYGSNAQTEYSGDAEELKKFPPRKAVVDIEEKDAEDGQSESSAEEEDCKSSADGSPILEAYSGCREGDTLSPEPGAAEKSNFTLRSTKRHRSGEGIRFDNISPMSPSPKGTGESSSIQELLEQSQGDGLSRAIQLFCLELQKLKSRMNSETTKRSSEIVMSVADGISLQLQNLESHIQTDIGKLTGLSKSKRKRLEAKFEEQQNELKLIHEKFKEDINQHIQDFRNMLEGLEAHQIEFKGTMEKQKTSHRKLLLQMEEAVKTQLNDAERRITAIHEASFCATFIIYKIMTVSHCSGHNVIGMCGKLIWKEDSYIADNFGKGKDAPIETRDILVLEGGYNVEFEDTKENGKRRSEDDFVELVWENGEILKRDRSGKTQKGHSCIGYNLFPSNAQVENRANVHMKRARSGNESSFSDFLGHKDGDLDFTNNNSSQNGYHLDSFSGLYKCKLEQNNSKSKDKHPKDSQVVLKHDTANFRHSNVSKFFQRNSKLATSRSTQLHPPSLFCQESDSLITMGRLLTSTLPKHDSLPDKKTGTVNVSYLRPAALPTVNSQCNSVVRQASSLVLSRAEELKGSSDERPALFSSNPFESTVIELGRGSKTGLQNQPDAELTATISKTKKSLPDEHSEAFGRRNHKSHDQLLGQASRLAANTPGEKPNIQQFIEPLVASSSIYSLGASNEPTYSLRRTYDDTEESAYRSEVIRKNIEEPQTKQAPARGGTGTKRSRTAEVHIFSERRRRDKINKKMRALKEIIPNCSKVDRVSILDEAIEYTKTLQLQLQIMSMGAVVYMPPMMSPMLMQHINAPHLTHFSPMGAGMGMRMGTRMGCNPTQFPTSQVGATALPGITGTGFQMLGIPGQPLPMSVSHAPFIPLTGGPSPQSFPASGISGAAPPVECASLTSSKDSIQNINSELMNNANPECSKIQTSSQLAATSVQKIIY</sequence>
<feature type="region of interest" description="Disordered" evidence="6">
    <location>
        <begin position="1"/>
        <end position="31"/>
    </location>
</feature>
<evidence type="ECO:0000256" key="1">
    <source>
        <dbReference type="ARBA" id="ARBA00004123"/>
    </source>
</evidence>
<dbReference type="Proteomes" id="UP001459277">
    <property type="component" value="Unassembled WGS sequence"/>
</dbReference>
<dbReference type="CDD" id="cd11445">
    <property type="entry name" value="bHLH_AtPIF_like"/>
    <property type="match status" value="1"/>
</dbReference>
<feature type="coiled-coil region" evidence="5">
    <location>
        <begin position="697"/>
        <end position="739"/>
    </location>
</feature>
<dbReference type="Pfam" id="PF20435">
    <property type="entry name" value="ASY3-like"/>
    <property type="match status" value="1"/>
</dbReference>
<feature type="region of interest" description="Disordered" evidence="6">
    <location>
        <begin position="217"/>
        <end position="285"/>
    </location>
</feature>
<evidence type="ECO:0000256" key="4">
    <source>
        <dbReference type="ARBA" id="ARBA00023242"/>
    </source>
</evidence>
<feature type="domain" description="BHLH" evidence="7">
    <location>
        <begin position="1230"/>
        <end position="1279"/>
    </location>
</feature>
<organism evidence="8 9">
    <name type="scientific">Lithocarpus litseifolius</name>
    <dbReference type="NCBI Taxonomy" id="425828"/>
    <lineage>
        <taxon>Eukaryota</taxon>
        <taxon>Viridiplantae</taxon>
        <taxon>Streptophyta</taxon>
        <taxon>Embryophyta</taxon>
        <taxon>Tracheophyta</taxon>
        <taxon>Spermatophyta</taxon>
        <taxon>Magnoliopsida</taxon>
        <taxon>eudicotyledons</taxon>
        <taxon>Gunneridae</taxon>
        <taxon>Pentapetalae</taxon>
        <taxon>rosids</taxon>
        <taxon>fabids</taxon>
        <taxon>Fagales</taxon>
        <taxon>Fagaceae</taxon>
        <taxon>Lithocarpus</taxon>
    </lineage>
</organism>
<keyword evidence="5" id="KW-0175">Coiled coil</keyword>
<feature type="region of interest" description="Disordered" evidence="6">
    <location>
        <begin position="316"/>
        <end position="628"/>
    </location>
</feature>
<dbReference type="PANTHER" id="PTHR36027:SF1">
    <property type="entry name" value="MEIOSIS-SPECIFIC PROTEIN ASY3"/>
    <property type="match status" value="1"/>
</dbReference>
<accession>A0AAW2BBV5</accession>
<evidence type="ECO:0000256" key="3">
    <source>
        <dbReference type="ARBA" id="ARBA00023163"/>
    </source>
</evidence>
<feature type="region of interest" description="Disordered" evidence="6">
    <location>
        <begin position="1123"/>
        <end position="1144"/>
    </location>
</feature>
<keyword evidence="4" id="KW-0539">Nucleus</keyword>
<evidence type="ECO:0000256" key="5">
    <source>
        <dbReference type="SAM" id="Coils"/>
    </source>
</evidence>
<dbReference type="InterPro" id="IPR046845">
    <property type="entry name" value="ASY3-like_CC"/>
</dbReference>
<evidence type="ECO:0000313" key="8">
    <source>
        <dbReference type="EMBL" id="KAK9983454.1"/>
    </source>
</evidence>
<evidence type="ECO:0000256" key="6">
    <source>
        <dbReference type="SAM" id="MobiDB-lite"/>
    </source>
</evidence>
<feature type="compositionally biased region" description="Basic and acidic residues" evidence="6">
    <location>
        <begin position="1125"/>
        <end position="1135"/>
    </location>
</feature>
<keyword evidence="3" id="KW-0804">Transcription</keyword>
<feature type="compositionally biased region" description="Low complexity" evidence="6">
    <location>
        <begin position="618"/>
        <end position="628"/>
    </location>
</feature>
<keyword evidence="2" id="KW-0805">Transcription regulation</keyword>
<feature type="compositionally biased region" description="Polar residues" evidence="6">
    <location>
        <begin position="421"/>
        <end position="431"/>
    </location>
</feature>
<protein>
    <recommendedName>
        <fullName evidence="7">BHLH domain-containing protein</fullName>
    </recommendedName>
</protein>
<feature type="compositionally biased region" description="Low complexity" evidence="6">
    <location>
        <begin position="457"/>
        <end position="471"/>
    </location>
</feature>
<reference evidence="8 9" key="1">
    <citation type="submission" date="2024-01" db="EMBL/GenBank/DDBJ databases">
        <title>A telomere-to-telomere, gap-free genome of sweet tea (Lithocarpus litseifolius).</title>
        <authorList>
            <person name="Zhou J."/>
        </authorList>
    </citation>
    <scope>NUCLEOTIDE SEQUENCE [LARGE SCALE GENOMIC DNA]</scope>
    <source>
        <strain evidence="8">Zhou-2022a</strain>
        <tissue evidence="8">Leaf</tissue>
    </source>
</reference>
<feature type="compositionally biased region" description="Acidic residues" evidence="6">
    <location>
        <begin position="535"/>
        <end position="552"/>
    </location>
</feature>
<feature type="compositionally biased region" description="Basic and acidic residues" evidence="6">
    <location>
        <begin position="1"/>
        <end position="16"/>
    </location>
</feature>
<dbReference type="EMBL" id="JAZDWU010000012">
    <property type="protein sequence ID" value="KAK9983454.1"/>
    <property type="molecule type" value="Genomic_DNA"/>
</dbReference>
<comment type="subcellular location">
    <subcellularLocation>
        <location evidence="1">Nucleus</location>
    </subcellularLocation>
</comment>
<comment type="caution">
    <text evidence="8">The sequence shown here is derived from an EMBL/GenBank/DDBJ whole genome shotgun (WGS) entry which is preliminary data.</text>
</comment>
<feature type="compositionally biased region" description="Polar residues" evidence="6">
    <location>
        <begin position="18"/>
        <end position="31"/>
    </location>
</feature>
<evidence type="ECO:0000256" key="2">
    <source>
        <dbReference type="ARBA" id="ARBA00023015"/>
    </source>
</evidence>
<evidence type="ECO:0000259" key="7">
    <source>
        <dbReference type="PROSITE" id="PS50888"/>
    </source>
</evidence>
<dbReference type="GO" id="GO:0005634">
    <property type="term" value="C:nucleus"/>
    <property type="evidence" value="ECO:0007669"/>
    <property type="project" value="UniProtKB-SubCell"/>
</dbReference>
<dbReference type="SUPFAM" id="SSF47459">
    <property type="entry name" value="HLH, helix-loop-helix DNA-binding domain"/>
    <property type="match status" value="1"/>
</dbReference>
<dbReference type="Pfam" id="PF00010">
    <property type="entry name" value="HLH"/>
    <property type="match status" value="1"/>
</dbReference>
<dbReference type="Gene3D" id="4.10.280.10">
    <property type="entry name" value="Helix-loop-helix DNA-binding domain"/>
    <property type="match status" value="1"/>
</dbReference>
<name>A0AAW2BBV5_9ROSI</name>
<feature type="compositionally biased region" description="Low complexity" evidence="6">
    <location>
        <begin position="217"/>
        <end position="228"/>
    </location>
</feature>
<proteinExistence type="predicted"/>
<dbReference type="InterPro" id="IPR037731">
    <property type="entry name" value="ASY3-like"/>
</dbReference>
<keyword evidence="9" id="KW-1185">Reference proteome</keyword>
<dbReference type="GO" id="GO:0051321">
    <property type="term" value="P:meiotic cell cycle"/>
    <property type="evidence" value="ECO:0007669"/>
    <property type="project" value="InterPro"/>
</dbReference>
<dbReference type="InterPro" id="IPR036638">
    <property type="entry name" value="HLH_DNA-bd_sf"/>
</dbReference>
<dbReference type="InterPro" id="IPR011598">
    <property type="entry name" value="bHLH_dom"/>
</dbReference>
<dbReference type="PROSITE" id="PS50888">
    <property type="entry name" value="BHLH"/>
    <property type="match status" value="1"/>
</dbReference>
<dbReference type="SMART" id="SM00353">
    <property type="entry name" value="HLH"/>
    <property type="match status" value="1"/>
</dbReference>